<reference evidence="2 3" key="1">
    <citation type="submission" date="2017-07" db="EMBL/GenBank/DDBJ databases">
        <title>An improved, manually edited Actinidia chinensis var. chinensis (kiwifruit) genome highlights the challenges associated with draft genomes and gene prediction in plants.</title>
        <authorList>
            <person name="Pilkington S."/>
            <person name="Crowhurst R."/>
            <person name="Hilario E."/>
            <person name="Nardozza S."/>
            <person name="Fraser L."/>
            <person name="Peng Y."/>
            <person name="Gunaseelan K."/>
            <person name="Simpson R."/>
            <person name="Tahir J."/>
            <person name="Deroles S."/>
            <person name="Templeton K."/>
            <person name="Luo Z."/>
            <person name="Davy M."/>
            <person name="Cheng C."/>
            <person name="Mcneilage M."/>
            <person name="Scaglione D."/>
            <person name="Liu Y."/>
            <person name="Zhang Q."/>
            <person name="Datson P."/>
            <person name="De Silva N."/>
            <person name="Gardiner S."/>
            <person name="Bassett H."/>
            <person name="Chagne D."/>
            <person name="Mccallum J."/>
            <person name="Dzierzon H."/>
            <person name="Deng C."/>
            <person name="Wang Y.-Y."/>
            <person name="Barron N."/>
            <person name="Manako K."/>
            <person name="Bowen J."/>
            <person name="Foster T."/>
            <person name="Erridge Z."/>
            <person name="Tiffin H."/>
            <person name="Waite C."/>
            <person name="Davies K."/>
            <person name="Grierson E."/>
            <person name="Laing W."/>
            <person name="Kirk R."/>
            <person name="Chen X."/>
            <person name="Wood M."/>
            <person name="Montefiori M."/>
            <person name="Brummell D."/>
            <person name="Schwinn K."/>
            <person name="Catanach A."/>
            <person name="Fullerton C."/>
            <person name="Li D."/>
            <person name="Meiyalaghan S."/>
            <person name="Nieuwenhuizen N."/>
            <person name="Read N."/>
            <person name="Prakash R."/>
            <person name="Hunter D."/>
            <person name="Zhang H."/>
            <person name="Mckenzie M."/>
            <person name="Knabel M."/>
            <person name="Harris A."/>
            <person name="Allan A."/>
            <person name="Chen A."/>
            <person name="Janssen B."/>
            <person name="Plunkett B."/>
            <person name="Dwamena C."/>
            <person name="Voogd C."/>
            <person name="Leif D."/>
            <person name="Lafferty D."/>
            <person name="Souleyre E."/>
            <person name="Varkonyi-Gasic E."/>
            <person name="Gambi F."/>
            <person name="Hanley J."/>
            <person name="Yao J.-L."/>
            <person name="Cheung J."/>
            <person name="David K."/>
            <person name="Warren B."/>
            <person name="Marsh K."/>
            <person name="Snowden K."/>
            <person name="Lin-Wang K."/>
            <person name="Brian L."/>
            <person name="Martinez-Sanchez M."/>
            <person name="Wang M."/>
            <person name="Ileperuma N."/>
            <person name="Macnee N."/>
            <person name="Campin R."/>
            <person name="Mcatee P."/>
            <person name="Drummond R."/>
            <person name="Espley R."/>
            <person name="Ireland H."/>
            <person name="Wu R."/>
            <person name="Atkinson R."/>
            <person name="Karunairetnam S."/>
            <person name="Bulley S."/>
            <person name="Chunkath S."/>
            <person name="Hanley Z."/>
            <person name="Storey R."/>
            <person name="Thrimawithana A."/>
            <person name="Thomson S."/>
            <person name="David C."/>
            <person name="Testolin R."/>
        </authorList>
    </citation>
    <scope>NUCLEOTIDE SEQUENCE [LARGE SCALE GENOMIC DNA]</scope>
    <source>
        <strain evidence="3">cv. Red5</strain>
        <tissue evidence="2">Young leaf</tissue>
    </source>
</reference>
<dbReference type="GO" id="GO:0032259">
    <property type="term" value="P:methylation"/>
    <property type="evidence" value="ECO:0007669"/>
    <property type="project" value="UniProtKB-KW"/>
</dbReference>
<evidence type="ECO:0000256" key="1">
    <source>
        <dbReference type="SAM" id="MobiDB-lite"/>
    </source>
</evidence>
<dbReference type="PANTHER" id="PTHR36808:SF1">
    <property type="entry name" value="TRANSCRIPTIONAL REGULATOR ATRX-LIKE PROTEIN"/>
    <property type="match status" value="1"/>
</dbReference>
<feature type="compositionally biased region" description="Basic and acidic residues" evidence="1">
    <location>
        <begin position="217"/>
        <end position="232"/>
    </location>
</feature>
<feature type="compositionally biased region" description="Basic and acidic residues" evidence="1">
    <location>
        <begin position="159"/>
        <end position="175"/>
    </location>
</feature>
<feature type="compositionally biased region" description="Basic and acidic residues" evidence="1">
    <location>
        <begin position="537"/>
        <end position="554"/>
    </location>
</feature>
<feature type="compositionally biased region" description="Basic and acidic residues" evidence="1">
    <location>
        <begin position="360"/>
        <end position="370"/>
    </location>
</feature>
<dbReference type="PANTHER" id="PTHR36808">
    <property type="entry name" value="TRANSCRIPTIONAL REGULATOR ATRX-LIKE PROTEIN"/>
    <property type="match status" value="1"/>
</dbReference>
<accession>A0A2R6QWQ0</accession>
<dbReference type="OMA" id="EQKTMTV"/>
<feature type="region of interest" description="Disordered" evidence="1">
    <location>
        <begin position="300"/>
        <end position="319"/>
    </location>
</feature>
<dbReference type="EMBL" id="NKQK01000012">
    <property type="protein sequence ID" value="PSS16167.1"/>
    <property type="molecule type" value="Genomic_DNA"/>
</dbReference>
<evidence type="ECO:0000313" key="3">
    <source>
        <dbReference type="Proteomes" id="UP000241394"/>
    </source>
</evidence>
<dbReference type="OrthoDB" id="786617at2759"/>
<feature type="compositionally biased region" description="Basic residues" evidence="1">
    <location>
        <begin position="25"/>
        <end position="40"/>
    </location>
</feature>
<reference evidence="3" key="2">
    <citation type="journal article" date="2018" name="BMC Genomics">
        <title>A manually annotated Actinidia chinensis var. chinensis (kiwifruit) genome highlights the challenges associated with draft genomes and gene prediction in plants.</title>
        <authorList>
            <person name="Pilkington S.M."/>
            <person name="Crowhurst R."/>
            <person name="Hilario E."/>
            <person name="Nardozza S."/>
            <person name="Fraser L."/>
            <person name="Peng Y."/>
            <person name="Gunaseelan K."/>
            <person name="Simpson R."/>
            <person name="Tahir J."/>
            <person name="Deroles S.C."/>
            <person name="Templeton K."/>
            <person name="Luo Z."/>
            <person name="Davy M."/>
            <person name="Cheng C."/>
            <person name="McNeilage M."/>
            <person name="Scaglione D."/>
            <person name="Liu Y."/>
            <person name="Zhang Q."/>
            <person name="Datson P."/>
            <person name="De Silva N."/>
            <person name="Gardiner S.E."/>
            <person name="Bassett H."/>
            <person name="Chagne D."/>
            <person name="McCallum J."/>
            <person name="Dzierzon H."/>
            <person name="Deng C."/>
            <person name="Wang Y.Y."/>
            <person name="Barron L."/>
            <person name="Manako K."/>
            <person name="Bowen J."/>
            <person name="Foster T.M."/>
            <person name="Erridge Z.A."/>
            <person name="Tiffin H."/>
            <person name="Waite C.N."/>
            <person name="Davies K.M."/>
            <person name="Grierson E.P."/>
            <person name="Laing W.A."/>
            <person name="Kirk R."/>
            <person name="Chen X."/>
            <person name="Wood M."/>
            <person name="Montefiori M."/>
            <person name="Brummell D.A."/>
            <person name="Schwinn K.E."/>
            <person name="Catanach A."/>
            <person name="Fullerton C."/>
            <person name="Li D."/>
            <person name="Meiyalaghan S."/>
            <person name="Nieuwenhuizen N."/>
            <person name="Read N."/>
            <person name="Prakash R."/>
            <person name="Hunter D."/>
            <person name="Zhang H."/>
            <person name="McKenzie M."/>
            <person name="Knabel M."/>
            <person name="Harris A."/>
            <person name="Allan A.C."/>
            <person name="Gleave A."/>
            <person name="Chen A."/>
            <person name="Janssen B.J."/>
            <person name="Plunkett B."/>
            <person name="Ampomah-Dwamena C."/>
            <person name="Voogd C."/>
            <person name="Leif D."/>
            <person name="Lafferty D."/>
            <person name="Souleyre E.J.F."/>
            <person name="Varkonyi-Gasic E."/>
            <person name="Gambi F."/>
            <person name="Hanley J."/>
            <person name="Yao J.L."/>
            <person name="Cheung J."/>
            <person name="David K.M."/>
            <person name="Warren B."/>
            <person name="Marsh K."/>
            <person name="Snowden K.C."/>
            <person name="Lin-Wang K."/>
            <person name="Brian L."/>
            <person name="Martinez-Sanchez M."/>
            <person name="Wang M."/>
            <person name="Ileperuma N."/>
            <person name="Macnee N."/>
            <person name="Campin R."/>
            <person name="McAtee P."/>
            <person name="Drummond R.S.M."/>
            <person name="Espley R.V."/>
            <person name="Ireland H.S."/>
            <person name="Wu R."/>
            <person name="Atkinson R.G."/>
            <person name="Karunairetnam S."/>
            <person name="Bulley S."/>
            <person name="Chunkath S."/>
            <person name="Hanley Z."/>
            <person name="Storey R."/>
            <person name="Thrimawithana A.H."/>
            <person name="Thomson S."/>
            <person name="David C."/>
            <person name="Testolin R."/>
            <person name="Huang H."/>
            <person name="Hellens R.P."/>
            <person name="Schaffer R.J."/>
        </authorList>
    </citation>
    <scope>NUCLEOTIDE SEQUENCE [LARGE SCALE GENOMIC DNA]</scope>
    <source>
        <strain evidence="3">cv. Red5</strain>
    </source>
</reference>
<evidence type="ECO:0000313" key="2">
    <source>
        <dbReference type="EMBL" id="PSS16167.1"/>
    </source>
</evidence>
<gene>
    <name evidence="2" type="ORF">CEY00_Acc13664</name>
</gene>
<keyword evidence="3" id="KW-1185">Reference proteome</keyword>
<keyword evidence="2" id="KW-0489">Methyltransferase</keyword>
<proteinExistence type="predicted"/>
<dbReference type="GO" id="GO:0008168">
    <property type="term" value="F:methyltransferase activity"/>
    <property type="evidence" value="ECO:0007669"/>
    <property type="project" value="UniProtKB-KW"/>
</dbReference>
<sequence>MGGNRSSSKRKSSSRKSSKISSEARRKKTSKRTKSRKLRRRGDDSSSYNSSDDSRSSVSISSSSSEDEYTRARSRTRSEVKGSSRKRTRRSSSSRGSGEDSRRVKKRKGSQKKGSKKSANSDTRKISKKKKRRVERSVSSISSGGESKFKRPRGRSRGKSKDKSDLGKAKSETKSNRNRSRSCSSCSSYSESSGPNNKDILPAERRLRSVITVAKSPEGERKVWDKDGPKEEIEYDHDDYPSCRSNDSNDGGSKKEITHHSHVDLGRWGIDNVKGEEALVYRSRVTELTTCVEVGGVHDCRSNSHSDGDGANNSSKENTKEVFPSLFSSNGDDLESTLRLKALANLRKYRGGHQTNAKAPTDEKHKSDCEAKQLSTAKVELVHNSSPKEDHSVVVDATRVLDQNPSPTRKSESSHPATSYGKARDGRDIVTECASSKQSVIRPPNQGATSGNSKKEDLSPEELLKSQLHKSAPRQESSGGILKQTRNTNMLVAESTVNKMSTETTKSVGQSSNHTAVAVNNLHESSTSEPSSSPKPTLEEHSSKDQQGEVKEGSQFEQKTMSVIRGGERVQVTYKVYIPKKAPALARRQLRR</sequence>
<feature type="compositionally biased region" description="Polar residues" evidence="1">
    <location>
        <begin position="474"/>
        <end position="515"/>
    </location>
</feature>
<feature type="compositionally biased region" description="Low complexity" evidence="1">
    <location>
        <begin position="137"/>
        <end position="146"/>
    </location>
</feature>
<feature type="compositionally biased region" description="Low complexity" evidence="1">
    <location>
        <begin position="45"/>
        <end position="64"/>
    </location>
</feature>
<dbReference type="Proteomes" id="UP000241394">
    <property type="component" value="Chromosome LG12"/>
</dbReference>
<dbReference type="InParanoid" id="A0A2R6QWQ0"/>
<dbReference type="AlphaFoldDB" id="A0A2R6QWQ0"/>
<feature type="compositionally biased region" description="Low complexity" evidence="1">
    <location>
        <begin position="181"/>
        <end position="193"/>
    </location>
</feature>
<organism evidence="2 3">
    <name type="scientific">Actinidia chinensis var. chinensis</name>
    <name type="common">Chinese soft-hair kiwi</name>
    <dbReference type="NCBI Taxonomy" id="1590841"/>
    <lineage>
        <taxon>Eukaryota</taxon>
        <taxon>Viridiplantae</taxon>
        <taxon>Streptophyta</taxon>
        <taxon>Embryophyta</taxon>
        <taxon>Tracheophyta</taxon>
        <taxon>Spermatophyta</taxon>
        <taxon>Magnoliopsida</taxon>
        <taxon>eudicotyledons</taxon>
        <taxon>Gunneridae</taxon>
        <taxon>Pentapetalae</taxon>
        <taxon>asterids</taxon>
        <taxon>Ericales</taxon>
        <taxon>Actinidiaceae</taxon>
        <taxon>Actinidia</taxon>
    </lineage>
</organism>
<feature type="compositionally biased region" description="Low complexity" evidence="1">
    <location>
        <begin position="524"/>
        <end position="536"/>
    </location>
</feature>
<comment type="caution">
    <text evidence="2">The sequence shown here is derived from an EMBL/GenBank/DDBJ whole genome shotgun (WGS) entry which is preliminary data.</text>
</comment>
<feature type="compositionally biased region" description="Basic residues" evidence="1">
    <location>
        <begin position="7"/>
        <end position="18"/>
    </location>
</feature>
<feature type="region of interest" description="Disordered" evidence="1">
    <location>
        <begin position="382"/>
        <end position="562"/>
    </location>
</feature>
<protein>
    <submittedName>
        <fullName evidence="2">Histone-lysine N-methyltransferase</fullName>
    </submittedName>
</protein>
<feature type="compositionally biased region" description="Basic and acidic residues" evidence="1">
    <location>
        <begin position="68"/>
        <end position="82"/>
    </location>
</feature>
<feature type="region of interest" description="Disordered" evidence="1">
    <location>
        <begin position="351"/>
        <end position="370"/>
    </location>
</feature>
<dbReference type="STRING" id="1590841.A0A2R6QWQ0"/>
<keyword evidence="2" id="KW-0808">Transferase</keyword>
<name>A0A2R6QWQ0_ACTCC</name>
<feature type="compositionally biased region" description="Basic residues" evidence="1">
    <location>
        <begin position="103"/>
        <end position="116"/>
    </location>
</feature>
<feature type="compositionally biased region" description="Basic residues" evidence="1">
    <location>
        <begin position="83"/>
        <end position="92"/>
    </location>
</feature>
<dbReference type="Gramene" id="PSS16167">
    <property type="protein sequence ID" value="PSS16167"/>
    <property type="gene ID" value="CEY00_Acc13664"/>
</dbReference>
<feature type="region of interest" description="Disordered" evidence="1">
    <location>
        <begin position="1"/>
        <end position="257"/>
    </location>
</feature>
<feature type="compositionally biased region" description="Basic and acidic residues" evidence="1">
    <location>
        <begin position="453"/>
        <end position="464"/>
    </location>
</feature>